<protein>
    <submittedName>
        <fullName evidence="1">Uncharacterized protein</fullName>
    </submittedName>
</protein>
<evidence type="ECO:0000313" key="2">
    <source>
        <dbReference type="Proteomes" id="UP000054408"/>
    </source>
</evidence>
<accession>A0A0L0DM36</accession>
<dbReference type="AlphaFoldDB" id="A0A0L0DM36"/>
<evidence type="ECO:0000313" key="1">
    <source>
        <dbReference type="EMBL" id="KNC52453.1"/>
    </source>
</evidence>
<dbReference type="Proteomes" id="UP000054408">
    <property type="component" value="Unassembled WGS sequence"/>
</dbReference>
<organism evidence="1 2">
    <name type="scientific">Thecamonas trahens ATCC 50062</name>
    <dbReference type="NCBI Taxonomy" id="461836"/>
    <lineage>
        <taxon>Eukaryota</taxon>
        <taxon>Apusozoa</taxon>
        <taxon>Apusomonadida</taxon>
        <taxon>Apusomonadidae</taxon>
        <taxon>Thecamonas</taxon>
    </lineage>
</organism>
<reference evidence="1 2" key="1">
    <citation type="submission" date="2010-05" db="EMBL/GenBank/DDBJ databases">
        <title>The Genome Sequence of Thecamonas trahens ATCC 50062.</title>
        <authorList>
            <consortium name="The Broad Institute Genome Sequencing Platform"/>
            <person name="Russ C."/>
            <person name="Cuomo C."/>
            <person name="Shea T."/>
            <person name="Young S.K."/>
            <person name="Zeng Q."/>
            <person name="Koehrsen M."/>
            <person name="Haas B."/>
            <person name="Borodovsky M."/>
            <person name="Guigo R."/>
            <person name="Alvarado L."/>
            <person name="Berlin A."/>
            <person name="Bochicchio J."/>
            <person name="Borenstein D."/>
            <person name="Chapman S."/>
            <person name="Chen Z."/>
            <person name="Freedman E."/>
            <person name="Gellesch M."/>
            <person name="Goldberg J."/>
            <person name="Griggs A."/>
            <person name="Gujja S."/>
            <person name="Heilman E."/>
            <person name="Heiman D."/>
            <person name="Hepburn T."/>
            <person name="Howarth C."/>
            <person name="Jen D."/>
            <person name="Larson L."/>
            <person name="Mehta T."/>
            <person name="Park D."/>
            <person name="Pearson M."/>
            <person name="Roberts A."/>
            <person name="Saif S."/>
            <person name="Shenoy N."/>
            <person name="Sisk P."/>
            <person name="Stolte C."/>
            <person name="Sykes S."/>
            <person name="Thomson T."/>
            <person name="Walk T."/>
            <person name="White J."/>
            <person name="Yandava C."/>
            <person name="Burger G."/>
            <person name="Gray M.W."/>
            <person name="Holland P.W.H."/>
            <person name="King N."/>
            <person name="Lang F.B.F."/>
            <person name="Roger A.J."/>
            <person name="Ruiz-Trillo I."/>
            <person name="Lander E."/>
            <person name="Nusbaum C."/>
        </authorList>
    </citation>
    <scope>NUCLEOTIDE SEQUENCE [LARGE SCALE GENOMIC DNA]</scope>
    <source>
        <strain evidence="1 2">ATCC 50062</strain>
    </source>
</reference>
<gene>
    <name evidence="1" type="ORF">AMSG_12165</name>
</gene>
<keyword evidence="2" id="KW-1185">Reference proteome</keyword>
<sequence length="872" mass="95690">MLPQHGLRLAEKDSDLGVDGLVGGLALLELVLEHDDLLLGGRVRGAELLVDAAKLAALRLGLGNLGRLNVELVTEHGNAGERLGRPRLGTGDGLASLGRIGLGLAQLLGGRTELLLQVDLGRGLLGEPGLDLGDLGLEPLADALDGRRATPVGAGEPRLEVLKLALLGDVVLLQPHVGVVGPDEFGLELVDLLVERHLDLLLAKILNLSLEVTAGGVERRECGPLLLELENNRLQPVLHGLALRPDRLELLDRVGKVLLRLARRHLGPLAGNVALGAETGLLLELGRRHRELRRELVDDLVVLGLLPLQRRELVGHVLLLVRQPPARLLELELLPLLRRRLLRQHLDVLEQLPARLLERLGLLLNLRLVTLLEVGELVECLDLLVLPLLAERLLLCKAVADLLELGVDKVELLGSLLGRRNRVVVVVLHRLDLGLGRLGGRVERRDLRKELLVLGERLGLRRAQSRNLILGALHEALGRRQPVRQVLVLRHEPAVGLFKLGPALNFVVEAGDGGSSLTLSPLQLLLHRRVLALGVVKQLLESLALGTALALGVLECLDFHSRICRSLLLDLGNLQNVLSLELIGCLRAHARRRGLELRLKLLDLELELAPLVRLSRLGPDRNLVRVAQVLNLRRELVVRRRQRAHVPLQDFETRLGIGELRPRNLELTLRRLGLLLRLEELGVDLGSLSLVLLGKLARLPCLGLLLGHRSLDLHLGAGARAGDAGRATAAGLALELDDLEIKLRDTRLKRTLLLLELGHPGVVGVLERVAVLLELRVLLTTEVLDLLPLLDSVLELLLELLHLLSEKLLRPLHMLGEQLLLRHVLLQLADGDLELLACPDIGVTPRLQLRHLCRNLRLCRIHLLAPQLGLER</sequence>
<dbReference type="GeneID" id="25570080"/>
<proteinExistence type="predicted"/>
<name>A0A0L0DM36_THETB</name>
<dbReference type="EMBL" id="GL349472">
    <property type="protein sequence ID" value="KNC52453.1"/>
    <property type="molecule type" value="Genomic_DNA"/>
</dbReference>
<dbReference type="RefSeq" id="XP_013755505.1">
    <property type="nucleotide sequence ID" value="XM_013900051.1"/>
</dbReference>